<dbReference type="Pfam" id="PF18175">
    <property type="entry name" value="HU-CCDC81_bac_2"/>
    <property type="match status" value="1"/>
</dbReference>
<dbReference type="InterPro" id="IPR036680">
    <property type="entry name" value="SPOR-like_sf"/>
</dbReference>
<dbReference type="Pfam" id="PF18174">
    <property type="entry name" value="HU-CCDC81_bac_1"/>
    <property type="match status" value="1"/>
</dbReference>
<sequence length="393" mass="43884">MQFTLCFVILLPKFIQVSFGKEIYTLLLQHDIVIIPGLGAFVSEYRPAEISDESDEIKPPSKTITFNGQLKNNDGLLVGHIAEKLHISHFNALVRIEKERDEMLFKLDKGDKVFVEGVGALSYNEQGEIVFEASEEENLLLDSFGLGAMSISEPQPAETPDDETIETPDDETTETQEEETAEEAEDEPEVTKPEPQEEIVTEEPLVKEPEIKAEKQEVQPKEKEAKKRKPWLFLLIIIPLLAVSVFIYLKGFNHSERNGAETQLPTNSAEELAIEQAPAAIDTAATDSVTIAAEDSTLAADTTQNIPEPAEMTAQEQDSMKYYLVGGSFSVKENADNYLHELQQKGYDAFHVGKKGRFFIVGIAGYKTFSEADAAKVKYMEDNPGSEVWVYRK</sequence>
<accession>A0ABN4D6P7</accession>
<dbReference type="Gene3D" id="3.30.70.1070">
    <property type="entry name" value="Sporulation related repeat"/>
    <property type="match status" value="1"/>
</dbReference>
<dbReference type="InterPro" id="IPR007730">
    <property type="entry name" value="SPOR-like_dom"/>
</dbReference>
<evidence type="ECO:0000259" key="3">
    <source>
        <dbReference type="PROSITE" id="PS51724"/>
    </source>
</evidence>
<reference evidence="4 5" key="1">
    <citation type="submission" date="2014-03" db="EMBL/GenBank/DDBJ databases">
        <title>Complete genome sequence of a deeply braunched marine Bacteroidia bacterium Draconibacterium orientale type strain FH5T.</title>
        <authorList>
            <person name="Li X."/>
            <person name="Wang X."/>
            <person name="Xie Z."/>
            <person name="Du Z."/>
            <person name="Chen G."/>
        </authorList>
    </citation>
    <scope>NUCLEOTIDE SEQUENCE [LARGE SCALE GENOMIC DNA]</scope>
    <source>
        <strain evidence="4 5">FH5</strain>
    </source>
</reference>
<gene>
    <name evidence="4" type="ORF">FH5T_10605</name>
</gene>
<dbReference type="Pfam" id="PF05036">
    <property type="entry name" value="SPOR"/>
    <property type="match status" value="1"/>
</dbReference>
<dbReference type="PROSITE" id="PS51724">
    <property type="entry name" value="SPOR"/>
    <property type="match status" value="1"/>
</dbReference>
<dbReference type="Proteomes" id="UP000023772">
    <property type="component" value="Chromosome"/>
</dbReference>
<proteinExistence type="predicted"/>
<keyword evidence="2" id="KW-0812">Transmembrane</keyword>
<feature type="compositionally biased region" description="Acidic residues" evidence="1">
    <location>
        <begin position="159"/>
        <end position="188"/>
    </location>
</feature>
<organism evidence="4 5">
    <name type="scientific">Draconibacterium orientale</name>
    <dbReference type="NCBI Taxonomy" id="1168034"/>
    <lineage>
        <taxon>Bacteria</taxon>
        <taxon>Pseudomonadati</taxon>
        <taxon>Bacteroidota</taxon>
        <taxon>Bacteroidia</taxon>
        <taxon>Marinilabiliales</taxon>
        <taxon>Prolixibacteraceae</taxon>
        <taxon>Draconibacterium</taxon>
    </lineage>
</organism>
<feature type="transmembrane region" description="Helical" evidence="2">
    <location>
        <begin position="231"/>
        <end position="249"/>
    </location>
</feature>
<evidence type="ECO:0000313" key="5">
    <source>
        <dbReference type="Proteomes" id="UP000023772"/>
    </source>
</evidence>
<evidence type="ECO:0000313" key="4">
    <source>
        <dbReference type="EMBL" id="AHW61897.1"/>
    </source>
</evidence>
<dbReference type="InterPro" id="IPR040495">
    <property type="entry name" value="HU-CCDC81_bac_1"/>
</dbReference>
<protein>
    <recommendedName>
        <fullName evidence="3">SPOR domain-containing protein</fullName>
    </recommendedName>
</protein>
<keyword evidence="5" id="KW-1185">Reference proteome</keyword>
<keyword evidence="2" id="KW-1133">Transmembrane helix</keyword>
<evidence type="ECO:0000256" key="2">
    <source>
        <dbReference type="SAM" id="Phobius"/>
    </source>
</evidence>
<name>A0ABN4D6P7_9BACT</name>
<dbReference type="InterPro" id="IPR041268">
    <property type="entry name" value="HU-CCDC81_bac_2"/>
</dbReference>
<dbReference type="EMBL" id="CP007451">
    <property type="protein sequence ID" value="AHW61897.1"/>
    <property type="molecule type" value="Genomic_DNA"/>
</dbReference>
<feature type="region of interest" description="Disordered" evidence="1">
    <location>
        <begin position="150"/>
        <end position="201"/>
    </location>
</feature>
<feature type="domain" description="SPOR" evidence="3">
    <location>
        <begin position="316"/>
        <end position="393"/>
    </location>
</feature>
<evidence type="ECO:0000256" key="1">
    <source>
        <dbReference type="SAM" id="MobiDB-lite"/>
    </source>
</evidence>
<keyword evidence="2" id="KW-0472">Membrane</keyword>
<dbReference type="SUPFAM" id="SSF110997">
    <property type="entry name" value="Sporulation related repeat"/>
    <property type="match status" value="1"/>
</dbReference>